<evidence type="ECO:0000313" key="2">
    <source>
        <dbReference type="EMBL" id="UYO39652.1"/>
    </source>
</evidence>
<proteinExistence type="predicted"/>
<organism evidence="2 3">
    <name type="scientific">Rhodopseudomonas palustris</name>
    <dbReference type="NCBI Taxonomy" id="1076"/>
    <lineage>
        <taxon>Bacteria</taxon>
        <taxon>Pseudomonadati</taxon>
        <taxon>Pseudomonadota</taxon>
        <taxon>Alphaproteobacteria</taxon>
        <taxon>Hyphomicrobiales</taxon>
        <taxon>Nitrobacteraceae</taxon>
        <taxon>Rhodopseudomonas</taxon>
    </lineage>
</organism>
<evidence type="ECO:0000313" key="3">
    <source>
        <dbReference type="Proteomes" id="UP001163166"/>
    </source>
</evidence>
<name>A0AAX3DYW8_RHOPL</name>
<dbReference type="RefSeq" id="WP_264074919.1">
    <property type="nucleotide sequence ID" value="NZ_CP076676.1"/>
</dbReference>
<feature type="region of interest" description="Disordered" evidence="1">
    <location>
        <begin position="44"/>
        <end position="121"/>
    </location>
</feature>
<dbReference type="Proteomes" id="UP001163166">
    <property type="component" value="Chromosome"/>
</dbReference>
<accession>A0AAX3DYW8</accession>
<feature type="compositionally biased region" description="Low complexity" evidence="1">
    <location>
        <begin position="44"/>
        <end position="55"/>
    </location>
</feature>
<evidence type="ECO:0000256" key="1">
    <source>
        <dbReference type="SAM" id="MobiDB-lite"/>
    </source>
</evidence>
<dbReference type="AlphaFoldDB" id="A0AAX3DYW8"/>
<dbReference type="EMBL" id="CP076676">
    <property type="protein sequence ID" value="UYO39652.1"/>
    <property type="molecule type" value="Genomic_DNA"/>
</dbReference>
<gene>
    <name evidence="2" type="ORF">KQX62_23645</name>
</gene>
<sequence>MLELSLLGIIGLAAAYGTALWWMGRHDDVLYGDFVSPEGAATLTSTTSTSAEPASLRQQHTAPAAYQPWQAGPHRPATAHAAVPPIETGVRPPSRTSAVPQRPMPTAPTIPSQPVGNQLTTAQPLSPASLQAVTTSAQHQLPSRPIPAPARRQAPAHNDVLNSLLETIKHDLNNAVGKS</sequence>
<protein>
    <submittedName>
        <fullName evidence="2">Uncharacterized protein</fullName>
    </submittedName>
</protein>
<feature type="compositionally biased region" description="Polar residues" evidence="1">
    <location>
        <begin position="109"/>
        <end position="121"/>
    </location>
</feature>
<reference evidence="2" key="1">
    <citation type="journal article" date="2022" name="Biol. Control">
        <title>In silico genomic analysis of Rhodopseudomonas palustris strains revealed potential biocontrol agents and crop yield enhancers.</title>
        <authorList>
            <person name="Surachat K."/>
            <person name="Kantachote D."/>
            <person name="Deachamag P."/>
            <person name="Wonglapsuwan M."/>
        </authorList>
    </citation>
    <scope>NUCLEOTIDE SEQUENCE</scope>
    <source>
        <strain evidence="2">TLS06</strain>
    </source>
</reference>